<protein>
    <recommendedName>
        <fullName evidence="1">Gypsy retrotransposon integrase-like protein 1</fullName>
    </recommendedName>
</protein>
<dbReference type="Gene3D" id="3.30.420.10">
    <property type="entry name" value="Ribonuclease H-like superfamily/Ribonuclease H"/>
    <property type="match status" value="1"/>
</dbReference>
<accession>A0AAQ4QG45</accession>
<reference evidence="3" key="2">
    <citation type="submission" date="2025-08" db="UniProtKB">
        <authorList>
            <consortium name="Ensembl"/>
        </authorList>
    </citation>
    <scope>IDENTIFICATION</scope>
</reference>
<dbReference type="GO" id="GO:0008270">
    <property type="term" value="F:zinc ion binding"/>
    <property type="evidence" value="ECO:0007669"/>
    <property type="project" value="InterPro"/>
</dbReference>
<feature type="domain" description="Integrase catalytic" evidence="2">
    <location>
        <begin position="622"/>
        <end position="780"/>
    </location>
</feature>
<dbReference type="GeneTree" id="ENSGT01050000244855"/>
<dbReference type="Proteomes" id="UP000007635">
    <property type="component" value="Chromosome VII"/>
</dbReference>
<proteinExistence type="predicted"/>
<dbReference type="Gene3D" id="4.10.60.10">
    <property type="entry name" value="Zinc finger, CCHC-type"/>
    <property type="match status" value="1"/>
</dbReference>
<dbReference type="InterPro" id="IPR036397">
    <property type="entry name" value="RNaseH_sf"/>
</dbReference>
<dbReference type="InterPro" id="IPR041588">
    <property type="entry name" value="Integrase_H2C2"/>
</dbReference>
<dbReference type="InterPro" id="IPR036875">
    <property type="entry name" value="Znf_CCHC_sf"/>
</dbReference>
<dbReference type="AlphaFoldDB" id="A0AAQ4QG45"/>
<dbReference type="InterPro" id="IPR054465">
    <property type="entry name" value="Integrase_p58-like_C"/>
</dbReference>
<dbReference type="SUPFAM" id="SSF57756">
    <property type="entry name" value="Retrovirus zinc finger-like domains"/>
    <property type="match status" value="1"/>
</dbReference>
<sequence length="957" mass="107286">MAKLDLESERLRLVKEGKFNDFSRNEEFARSSGNSSDILNSLRLVPKFSEKDVDVFFTLFERIADTRGWVDSDRIVLLQCVLTGRAQEVFSSLSLEDSGDYAKVKTAVLKTYELVPEAYRQRFRSWKKGDKSYLEFSRDLGIHFSRWCSASEVKDFDDLCNLMVLEQFKNSVPERIAMYISERKVRTAGEAAALADDYFLTHKGSGVDVRTHALSGGNVAPAGGMFFSRASGGGLPREQRVDHGVRDSECHFCHRYGHWKRDCVAFKLRNRQDVTCVKPVALAAPISNVLSDQSRVESPVVMSKPDLSSYLPFISKGHASLVGNNKRVPVTILRDTGASDSFVLESALPFSEETDTGSFVPVLGMGMSIFHVPVHKLVLHSELFEGEVKMGVRPALPIDGVTVILGNDVAGARVWGSSAVHPVVVPVPLGSNGPDENEKQFPEVFTACAVTRAMKRPTDHAEPIEVEDVESEALELFVMTLSNTPLSVSHSELAREQRADGTLKELFQSVLRVDEVKDRAHGYFVQNEVLVRKWVPHCESFVGDPVYQIVVPSKFRDLVLRVAHDESGHMGVGKTYDRVLRHFFWPRMKKSVANYIKTCHTCQLTGKPNQKVKVAPLYPIPVVDQPFEHLIIDCVGPLPRSRSGAMYLLTVMCSSTRYPAAYPLRTLTAKSVVRALGQFISIFGIPRTIQSDQGSNFSSHLFAQVLKLLHVQHNQSSAYHAQSQGALERFHQTLKSMMRAYCVQMNADWEDGLPWLLLAAREVAQESTGFSPNELVFGHTVRGPLAALQNEWKESQPPQNLLEYVNGFRQRLYSATELAREKLTSAQEKMKRLYDRRAERRSFCEGDQVLALLPIVNSPLQAKFLGPYTVVKKLSELNYLIATPERRKNHQLCHVNLLKAYHTRVSQELSAQADDAHPVCVGNTVWSLFLQSYNLDIHHVKGRDNIVADALSRAPCQ</sequence>
<evidence type="ECO:0000313" key="4">
    <source>
        <dbReference type="Proteomes" id="UP000007635"/>
    </source>
</evidence>
<dbReference type="GO" id="GO:0015074">
    <property type="term" value="P:DNA integration"/>
    <property type="evidence" value="ECO:0007669"/>
    <property type="project" value="InterPro"/>
</dbReference>
<evidence type="ECO:0000259" key="2">
    <source>
        <dbReference type="PROSITE" id="PS50994"/>
    </source>
</evidence>
<dbReference type="InterPro" id="IPR012337">
    <property type="entry name" value="RNaseH-like_sf"/>
</dbReference>
<dbReference type="PROSITE" id="PS50994">
    <property type="entry name" value="INTEGRASE"/>
    <property type="match status" value="1"/>
</dbReference>
<dbReference type="Pfam" id="PF17921">
    <property type="entry name" value="Integrase_H2C2"/>
    <property type="match status" value="1"/>
</dbReference>
<evidence type="ECO:0000256" key="1">
    <source>
        <dbReference type="ARBA" id="ARBA00039658"/>
    </source>
</evidence>
<dbReference type="Gene3D" id="1.10.340.70">
    <property type="match status" value="1"/>
</dbReference>
<keyword evidence="4" id="KW-1185">Reference proteome</keyword>
<name>A0AAQ4QG45_GASAC</name>
<reference evidence="3" key="3">
    <citation type="submission" date="2025-09" db="UniProtKB">
        <authorList>
            <consortium name="Ensembl"/>
        </authorList>
    </citation>
    <scope>IDENTIFICATION</scope>
</reference>
<dbReference type="InterPro" id="IPR038269">
    <property type="entry name" value="SCAN_sf"/>
</dbReference>
<dbReference type="PANTHER" id="PTHR46888:SF13">
    <property type="entry name" value="RIBONUCLEASE H"/>
    <property type="match status" value="1"/>
</dbReference>
<dbReference type="PANTHER" id="PTHR46888">
    <property type="entry name" value="ZINC KNUCKLE DOMAINCONTAINING PROTEIN-RELATED"/>
    <property type="match status" value="1"/>
</dbReference>
<dbReference type="Ensembl" id="ENSGACT00000083202.1">
    <property type="protein sequence ID" value="ENSGACP00000049161.1"/>
    <property type="gene ID" value="ENSGACG00000028129.1"/>
</dbReference>
<dbReference type="Gene3D" id="1.10.4020.10">
    <property type="entry name" value="DNA breaking-rejoining enzymes"/>
    <property type="match status" value="1"/>
</dbReference>
<dbReference type="Pfam" id="PF22938">
    <property type="entry name" value="Integrase_p58_C"/>
    <property type="match status" value="1"/>
</dbReference>
<reference evidence="3 4" key="1">
    <citation type="journal article" date="2021" name="G3 (Bethesda)">
        <title>Improved contiguity of the threespine stickleback genome using long-read sequencing.</title>
        <authorList>
            <person name="Nath S."/>
            <person name="Shaw D.E."/>
            <person name="White M.A."/>
        </authorList>
    </citation>
    <scope>NUCLEOTIDE SEQUENCE [LARGE SCALE GENOMIC DNA]</scope>
    <source>
        <strain evidence="3 4">Lake Benthic</strain>
    </source>
</reference>
<organism evidence="3 4">
    <name type="scientific">Gasterosteus aculeatus aculeatus</name>
    <name type="common">three-spined stickleback</name>
    <dbReference type="NCBI Taxonomy" id="481459"/>
    <lineage>
        <taxon>Eukaryota</taxon>
        <taxon>Metazoa</taxon>
        <taxon>Chordata</taxon>
        <taxon>Craniata</taxon>
        <taxon>Vertebrata</taxon>
        <taxon>Euteleostomi</taxon>
        <taxon>Actinopterygii</taxon>
        <taxon>Neopterygii</taxon>
        <taxon>Teleostei</taxon>
        <taxon>Neoteleostei</taxon>
        <taxon>Acanthomorphata</taxon>
        <taxon>Eupercaria</taxon>
        <taxon>Perciformes</taxon>
        <taxon>Cottioidei</taxon>
        <taxon>Gasterosteales</taxon>
        <taxon>Gasterosteidae</taxon>
        <taxon>Gasterosteus</taxon>
    </lineage>
</organism>
<dbReference type="GO" id="GO:0003676">
    <property type="term" value="F:nucleic acid binding"/>
    <property type="evidence" value="ECO:0007669"/>
    <property type="project" value="InterPro"/>
</dbReference>
<dbReference type="FunFam" id="1.10.340.70:FF:000001">
    <property type="entry name" value="Retrovirus-related Pol polyprotein from transposon gypsy-like Protein"/>
    <property type="match status" value="1"/>
</dbReference>
<dbReference type="Pfam" id="PF00665">
    <property type="entry name" value="rve"/>
    <property type="match status" value="1"/>
</dbReference>
<dbReference type="FunFam" id="3.30.420.10:FF:000032">
    <property type="entry name" value="Retrovirus-related Pol polyprotein from transposon 297-like Protein"/>
    <property type="match status" value="1"/>
</dbReference>
<dbReference type="SUPFAM" id="SSF47353">
    <property type="entry name" value="Retrovirus capsid dimerization domain-like"/>
    <property type="match status" value="1"/>
</dbReference>
<dbReference type="InterPro" id="IPR001584">
    <property type="entry name" value="Integrase_cat-core"/>
</dbReference>
<evidence type="ECO:0000313" key="3">
    <source>
        <dbReference type="Ensembl" id="ENSGACP00000049161.1"/>
    </source>
</evidence>
<dbReference type="SUPFAM" id="SSF53098">
    <property type="entry name" value="Ribonuclease H-like"/>
    <property type="match status" value="1"/>
</dbReference>
<dbReference type="InterPro" id="IPR003309">
    <property type="entry name" value="SCAN_dom"/>
</dbReference>
<dbReference type="Pfam" id="PF02023">
    <property type="entry name" value="SCAN"/>
    <property type="match status" value="1"/>
</dbReference>